<dbReference type="Pfam" id="PF24883">
    <property type="entry name" value="NPHP3_N"/>
    <property type="match status" value="1"/>
</dbReference>
<dbReference type="EMBL" id="MU004552">
    <property type="protein sequence ID" value="KAF2648193.1"/>
    <property type="molecule type" value="Genomic_DNA"/>
</dbReference>
<dbReference type="InterPro" id="IPR027417">
    <property type="entry name" value="P-loop_NTPase"/>
</dbReference>
<dbReference type="Proteomes" id="UP000799324">
    <property type="component" value="Unassembled WGS sequence"/>
</dbReference>
<dbReference type="AlphaFoldDB" id="A0A6A6SNK5"/>
<organism evidence="5 6">
    <name type="scientific">Lophiostoma macrostomum CBS 122681</name>
    <dbReference type="NCBI Taxonomy" id="1314788"/>
    <lineage>
        <taxon>Eukaryota</taxon>
        <taxon>Fungi</taxon>
        <taxon>Dikarya</taxon>
        <taxon>Ascomycota</taxon>
        <taxon>Pezizomycotina</taxon>
        <taxon>Dothideomycetes</taxon>
        <taxon>Pleosporomycetidae</taxon>
        <taxon>Pleosporales</taxon>
        <taxon>Lophiostomataceae</taxon>
        <taxon>Lophiostoma</taxon>
    </lineage>
</organism>
<reference evidence="5" key="1">
    <citation type="journal article" date="2020" name="Stud. Mycol.">
        <title>101 Dothideomycetes genomes: a test case for predicting lifestyles and emergence of pathogens.</title>
        <authorList>
            <person name="Haridas S."/>
            <person name="Albert R."/>
            <person name="Binder M."/>
            <person name="Bloem J."/>
            <person name="Labutti K."/>
            <person name="Salamov A."/>
            <person name="Andreopoulos B."/>
            <person name="Baker S."/>
            <person name="Barry K."/>
            <person name="Bills G."/>
            <person name="Bluhm B."/>
            <person name="Cannon C."/>
            <person name="Castanera R."/>
            <person name="Culley D."/>
            <person name="Daum C."/>
            <person name="Ezra D."/>
            <person name="Gonzalez J."/>
            <person name="Henrissat B."/>
            <person name="Kuo A."/>
            <person name="Liang C."/>
            <person name="Lipzen A."/>
            <person name="Lutzoni F."/>
            <person name="Magnuson J."/>
            <person name="Mondo S."/>
            <person name="Nolan M."/>
            <person name="Ohm R."/>
            <person name="Pangilinan J."/>
            <person name="Park H.-J."/>
            <person name="Ramirez L."/>
            <person name="Alfaro M."/>
            <person name="Sun H."/>
            <person name="Tritt A."/>
            <person name="Yoshinaga Y."/>
            <person name="Zwiers L.-H."/>
            <person name="Turgeon B."/>
            <person name="Goodwin S."/>
            <person name="Spatafora J."/>
            <person name="Crous P."/>
            <person name="Grigoriev I."/>
        </authorList>
    </citation>
    <scope>NUCLEOTIDE SEQUENCE</scope>
    <source>
        <strain evidence="5">CBS 122681</strain>
    </source>
</reference>
<dbReference type="SUPFAM" id="SSF52540">
    <property type="entry name" value="P-loop containing nucleoside triphosphate hydrolases"/>
    <property type="match status" value="1"/>
</dbReference>
<dbReference type="Gene3D" id="3.40.50.300">
    <property type="entry name" value="P-loop containing nucleotide triphosphate hydrolases"/>
    <property type="match status" value="1"/>
</dbReference>
<feature type="domain" description="GPI inositol-deacylase winged helix" evidence="3">
    <location>
        <begin position="402"/>
        <end position="485"/>
    </location>
</feature>
<proteinExistence type="predicted"/>
<evidence type="ECO:0000256" key="1">
    <source>
        <dbReference type="ARBA" id="ARBA00022737"/>
    </source>
</evidence>
<evidence type="ECO:0000313" key="5">
    <source>
        <dbReference type="EMBL" id="KAF2648193.1"/>
    </source>
</evidence>
<name>A0A6A6SNK5_9PLEO</name>
<evidence type="ECO:0000259" key="4">
    <source>
        <dbReference type="Pfam" id="PF24883"/>
    </source>
</evidence>
<evidence type="ECO:0000256" key="2">
    <source>
        <dbReference type="SAM" id="MobiDB-lite"/>
    </source>
</evidence>
<dbReference type="PANTHER" id="PTHR10039">
    <property type="entry name" value="AMELOGENIN"/>
    <property type="match status" value="1"/>
</dbReference>
<evidence type="ECO:0000259" key="3">
    <source>
        <dbReference type="Pfam" id="PF22939"/>
    </source>
</evidence>
<protein>
    <recommendedName>
        <fullName evidence="7">NACHT domain-containing protein</fullName>
    </recommendedName>
</protein>
<accession>A0A6A6SNK5</accession>
<dbReference type="Pfam" id="PF22939">
    <property type="entry name" value="WHD_GPIID"/>
    <property type="match status" value="1"/>
</dbReference>
<feature type="compositionally biased region" description="Polar residues" evidence="2">
    <location>
        <begin position="669"/>
        <end position="678"/>
    </location>
</feature>
<feature type="region of interest" description="Disordered" evidence="2">
    <location>
        <begin position="660"/>
        <end position="720"/>
    </location>
</feature>
<gene>
    <name evidence="5" type="ORF">K491DRAFT_722789</name>
</gene>
<dbReference type="InterPro" id="IPR056884">
    <property type="entry name" value="NPHP3-like_N"/>
</dbReference>
<keyword evidence="6" id="KW-1185">Reference proteome</keyword>
<sequence length="880" mass="100653">MADHLPRFELYEQLRNEPQFQTALLNLYADVTEFSCLAYRFLQRRSGLRLVQSFHRSFKDDVAGIKRIETEVYESKLEAQKLNRTRAIQWLRSPNIFETHERNLASTVDGTCEWIVAHPMFKSWAAKHEGIQKISSMIIHGHPGCGKSLLASFIYEWFRIEPDNKTSAAAANDSSCSDIRSLPILFSFSSSEASRQRIDSMTRSLLSQLLECDTSGVALPLILRLMEKSSVTNHDLVTSLVQLVTETPQQVIVIVDGVDECSDSQKDFTCHVSRLFTSSAPLKMVFLGHTHYFTHLFRTWPDVLILAVEPDLTRGDIARVVDAQVNERLNYYDSSTRRVVIRALNMKSDGMFLWVRLMLDYFVDATCQADLDHHLRELPEGLEQTYDILLTRLYNRLSKNRRRLVHWLFSIVTTCCRPLDYKELQTAYALHAETESGTCEDNLDKVLLRLPPEELVHLCGGLLVFTNQRFQIVHTSAKDFLREDSYCETIGLEQGIHVLKVNPVEAHHMLSIICTKLFDMDSSLENLAQDHTIENKRDFLGSLGHYALFYASHHIKHSGIESSQLEMRYRGLLDSPSYLAALERIAYGASIDDGFQYCQANDDIIQTLRFELENKETMGQKQETNSDNRDRYGQEGIHAVAHIKSDSSLACDTGTPEMGITGHTKKSLTPHNRTSSGFHSVALGPTSRSRDAGTGRTGGSRATIATEDNSIGSADQRDHHRHRQDFQILTNFHMGLSPPLLRQFLLFHKFRSPMETFWTSLRSSARSMTTVVLLATTWYCWKMNKHEEALELGKLCSEKLGDKDSFLHFLLDILMGQLYYCRDEYVSAIEVWERVRQEISKNGSRGIELNLKQLLRYFMLFMSSAEICSPLRKGFYFINI</sequence>
<keyword evidence="1" id="KW-0677">Repeat</keyword>
<feature type="domain" description="Nephrocystin 3-like N-terminal" evidence="4">
    <location>
        <begin position="110"/>
        <end position="285"/>
    </location>
</feature>
<dbReference type="InterPro" id="IPR054471">
    <property type="entry name" value="GPIID_WHD"/>
</dbReference>
<dbReference type="OrthoDB" id="5430339at2759"/>
<evidence type="ECO:0000313" key="6">
    <source>
        <dbReference type="Proteomes" id="UP000799324"/>
    </source>
</evidence>
<evidence type="ECO:0008006" key="7">
    <source>
        <dbReference type="Google" id="ProtNLM"/>
    </source>
</evidence>